<evidence type="ECO:0000256" key="3">
    <source>
        <dbReference type="PROSITE-ProRule" id="PRU00023"/>
    </source>
</evidence>
<sequence>MRVVLRWSLGEPRPPEALSNERWRFAAAFPSGTWAGVAHTPGDLTRYEELPPCGLAAPVHEEVLPLLETGVEKRGAASGADAGKESRSHRGEEYRTTELLGSAKRVNVNFQDTDGFAALHHAALNGNMELISLLLESQATVDIKDQKGNNPPPTLTHSGRATDLSL</sequence>
<evidence type="ECO:0000256" key="2">
    <source>
        <dbReference type="ARBA" id="ARBA00023043"/>
    </source>
</evidence>
<dbReference type="AlphaFoldDB" id="A0A0P7VRQ0"/>
<evidence type="ECO:0000313" key="6">
    <source>
        <dbReference type="Proteomes" id="UP000034805"/>
    </source>
</evidence>
<evidence type="ECO:0000256" key="4">
    <source>
        <dbReference type="SAM" id="MobiDB-lite"/>
    </source>
</evidence>
<name>A0A0P7VRQ0_SCLFO</name>
<dbReference type="Pfam" id="PF12796">
    <property type="entry name" value="Ank_2"/>
    <property type="match status" value="1"/>
</dbReference>
<keyword evidence="1" id="KW-0677">Repeat</keyword>
<comment type="caution">
    <text evidence="5">The sequence shown here is derived from an EMBL/GenBank/DDBJ whole genome shotgun (WGS) entry which is preliminary data.</text>
</comment>
<dbReference type="PROSITE" id="PS50297">
    <property type="entry name" value="ANK_REP_REGION"/>
    <property type="match status" value="1"/>
</dbReference>
<dbReference type="InterPro" id="IPR002110">
    <property type="entry name" value="Ankyrin_rpt"/>
</dbReference>
<feature type="region of interest" description="Disordered" evidence="4">
    <location>
        <begin position="71"/>
        <end position="96"/>
    </location>
</feature>
<feature type="compositionally biased region" description="Polar residues" evidence="4">
    <location>
        <begin position="155"/>
        <end position="166"/>
    </location>
</feature>
<feature type="compositionally biased region" description="Basic and acidic residues" evidence="4">
    <location>
        <begin position="82"/>
        <end position="96"/>
    </location>
</feature>
<evidence type="ECO:0000256" key="1">
    <source>
        <dbReference type="ARBA" id="ARBA00022737"/>
    </source>
</evidence>
<dbReference type="SMART" id="SM00248">
    <property type="entry name" value="ANK"/>
    <property type="match status" value="1"/>
</dbReference>
<dbReference type="EMBL" id="JARO02000293">
    <property type="protein sequence ID" value="KPP79091.1"/>
    <property type="molecule type" value="Genomic_DNA"/>
</dbReference>
<dbReference type="SUPFAM" id="SSF48403">
    <property type="entry name" value="Ankyrin repeat"/>
    <property type="match status" value="1"/>
</dbReference>
<organism evidence="5 6">
    <name type="scientific">Scleropages formosus</name>
    <name type="common">Asian bonytongue</name>
    <name type="synonym">Osteoglossum formosum</name>
    <dbReference type="NCBI Taxonomy" id="113540"/>
    <lineage>
        <taxon>Eukaryota</taxon>
        <taxon>Metazoa</taxon>
        <taxon>Chordata</taxon>
        <taxon>Craniata</taxon>
        <taxon>Vertebrata</taxon>
        <taxon>Euteleostomi</taxon>
        <taxon>Actinopterygii</taxon>
        <taxon>Neopterygii</taxon>
        <taxon>Teleostei</taxon>
        <taxon>Osteoglossocephala</taxon>
        <taxon>Osteoglossomorpha</taxon>
        <taxon>Osteoglossiformes</taxon>
        <taxon>Osteoglossidae</taxon>
        <taxon>Scleropages</taxon>
    </lineage>
</organism>
<dbReference type="InterPro" id="IPR036770">
    <property type="entry name" value="Ankyrin_rpt-contain_sf"/>
</dbReference>
<dbReference type="PROSITE" id="PS50088">
    <property type="entry name" value="ANK_REPEAT"/>
    <property type="match status" value="1"/>
</dbReference>
<dbReference type="PANTHER" id="PTHR24174">
    <property type="entry name" value="ANKYRIN REPEAT AND STERILE ALPHA MOTIF DOMAIN-CONTAINING PROTEIN 1"/>
    <property type="match status" value="1"/>
</dbReference>
<proteinExistence type="predicted"/>
<accession>A0A0P7VRQ0</accession>
<feature type="region of interest" description="Disordered" evidence="4">
    <location>
        <begin position="144"/>
        <end position="166"/>
    </location>
</feature>
<reference evidence="5 6" key="1">
    <citation type="submission" date="2015-08" db="EMBL/GenBank/DDBJ databases">
        <title>The genome of the Asian arowana (Scleropages formosus).</title>
        <authorList>
            <person name="Tan M.H."/>
            <person name="Gan H.M."/>
            <person name="Croft L.J."/>
            <person name="Austin C.M."/>
        </authorList>
    </citation>
    <scope>NUCLEOTIDE SEQUENCE [LARGE SCALE GENOMIC DNA]</scope>
    <source>
        <strain evidence="5">Aro1</strain>
    </source>
</reference>
<gene>
    <name evidence="5" type="ORF">Z043_101360</name>
</gene>
<dbReference type="PANTHER" id="PTHR24174:SF11">
    <property type="entry name" value="CASKIN-1"/>
    <property type="match status" value="1"/>
</dbReference>
<feature type="repeat" description="ANK" evidence="3">
    <location>
        <begin position="114"/>
        <end position="146"/>
    </location>
</feature>
<dbReference type="InterPro" id="IPR033635">
    <property type="entry name" value="ANKS1/Caskin"/>
</dbReference>
<protein>
    <submittedName>
        <fullName evidence="5">Uncharacterized protein</fullName>
    </submittedName>
</protein>
<keyword evidence="2 3" id="KW-0040">ANK repeat</keyword>
<dbReference type="Proteomes" id="UP000034805">
    <property type="component" value="Unassembled WGS sequence"/>
</dbReference>
<dbReference type="Gene3D" id="1.25.40.20">
    <property type="entry name" value="Ankyrin repeat-containing domain"/>
    <property type="match status" value="1"/>
</dbReference>
<evidence type="ECO:0000313" key="5">
    <source>
        <dbReference type="EMBL" id="KPP79091.1"/>
    </source>
</evidence>